<evidence type="ECO:0000313" key="2">
    <source>
        <dbReference type="Proteomes" id="UP000309340"/>
    </source>
</evidence>
<dbReference type="Pfam" id="PF14441">
    <property type="entry name" value="OTT_1508_deam"/>
    <property type="match status" value="1"/>
</dbReference>
<organism evidence="1 2">
    <name type="scientific">Friedmanniomyces simplex</name>
    <dbReference type="NCBI Taxonomy" id="329884"/>
    <lineage>
        <taxon>Eukaryota</taxon>
        <taxon>Fungi</taxon>
        <taxon>Dikarya</taxon>
        <taxon>Ascomycota</taxon>
        <taxon>Pezizomycotina</taxon>
        <taxon>Dothideomycetes</taxon>
        <taxon>Dothideomycetidae</taxon>
        <taxon>Mycosphaerellales</taxon>
        <taxon>Teratosphaeriaceae</taxon>
        <taxon>Friedmanniomyces</taxon>
    </lineage>
</organism>
<gene>
    <name evidence="1" type="ORF">B0A55_12809</name>
</gene>
<sequence>MLDLFYTSVDKAKDRVNNYRKKLQGLIASVRERADESFPDEKLLIKVIETLIDENKTVGSLCKKASDFRLTDDARTLARRARSDQTGLWRYVCHFIGRLGSWLKAARFLLEHAADFADILSSPLTEIVPFEDCGRFRPPPAMWELDTLLSRTLSPHFDVSKDRLDHLFGSGAFAAGSAQLRKCHERGWRLKAHAEASMARFFYKENRQFVNGERYIGCSKPSCVCCELYMELLPGTFERRPCHGNAWTQWRLPGPPLPVCKEEIGILQRMTERLQRDIELEIVSASNSHVFTHDSSTNMSSVFAHLSLRRQ</sequence>
<name>A0A4U0WI37_9PEZI</name>
<accession>A0A4U0WI37</accession>
<dbReference type="STRING" id="329884.A0A4U0WI37"/>
<dbReference type="AlphaFoldDB" id="A0A4U0WI37"/>
<evidence type="ECO:0000313" key="1">
    <source>
        <dbReference type="EMBL" id="TKA61205.1"/>
    </source>
</evidence>
<dbReference type="Proteomes" id="UP000309340">
    <property type="component" value="Unassembled WGS sequence"/>
</dbReference>
<keyword evidence="2" id="KW-1185">Reference proteome</keyword>
<dbReference type="EMBL" id="NAJQ01001260">
    <property type="protein sequence ID" value="TKA61205.1"/>
    <property type="molecule type" value="Genomic_DNA"/>
</dbReference>
<dbReference type="InterPro" id="IPR027796">
    <property type="entry name" value="OTT_1508_deam-like"/>
</dbReference>
<protein>
    <submittedName>
        <fullName evidence="1">Uncharacterized protein</fullName>
    </submittedName>
</protein>
<comment type="caution">
    <text evidence="1">The sequence shown here is derived from an EMBL/GenBank/DDBJ whole genome shotgun (WGS) entry which is preliminary data.</text>
</comment>
<dbReference type="OrthoDB" id="3251507at2759"/>
<dbReference type="PANTHER" id="PTHR42037">
    <property type="match status" value="1"/>
</dbReference>
<proteinExistence type="predicted"/>
<reference evidence="1 2" key="1">
    <citation type="submission" date="2017-03" db="EMBL/GenBank/DDBJ databases">
        <title>Genomes of endolithic fungi from Antarctica.</title>
        <authorList>
            <person name="Coleine C."/>
            <person name="Masonjones S."/>
            <person name="Stajich J.E."/>
        </authorList>
    </citation>
    <scope>NUCLEOTIDE SEQUENCE [LARGE SCALE GENOMIC DNA]</scope>
    <source>
        <strain evidence="1 2">CCFEE 5184</strain>
    </source>
</reference>
<dbReference type="PANTHER" id="PTHR42037:SF1">
    <property type="match status" value="1"/>
</dbReference>